<gene>
    <name evidence="1" type="ORF">FHS76_004571</name>
</gene>
<dbReference type="EMBL" id="JACIJG010000044">
    <property type="protein sequence ID" value="MBB5704641.1"/>
    <property type="molecule type" value="Genomic_DNA"/>
</dbReference>
<protein>
    <recommendedName>
        <fullName evidence="3">Transposase</fullName>
    </recommendedName>
</protein>
<sequence length="73" mass="8836">MSRHIPHGNNRAVTPELNPMENIWRFMRDNWLSNQIFQTYDDIVDHCCKPWCKLIADPWTIISIGLREWAHRF</sequence>
<name>A0A7W9EQB2_9HYPH</name>
<reference evidence="1 2" key="1">
    <citation type="submission" date="2020-08" db="EMBL/GenBank/DDBJ databases">
        <title>Genomic Encyclopedia of Type Strains, Phase IV (KMG-IV): sequencing the most valuable type-strain genomes for metagenomic binning, comparative biology and taxonomic classification.</title>
        <authorList>
            <person name="Goeker M."/>
        </authorList>
    </citation>
    <scope>NUCLEOTIDE SEQUENCE [LARGE SCALE GENOMIC DNA]</scope>
    <source>
        <strain evidence="1 2">DSM 26944</strain>
    </source>
</reference>
<accession>A0A7W9EQB2</accession>
<evidence type="ECO:0008006" key="3">
    <source>
        <dbReference type="Google" id="ProtNLM"/>
    </source>
</evidence>
<evidence type="ECO:0000313" key="1">
    <source>
        <dbReference type="EMBL" id="MBB5704641.1"/>
    </source>
</evidence>
<dbReference type="Proteomes" id="UP000555546">
    <property type="component" value="Unassembled WGS sequence"/>
</dbReference>
<keyword evidence="2" id="KW-1185">Reference proteome</keyword>
<proteinExistence type="predicted"/>
<evidence type="ECO:0000313" key="2">
    <source>
        <dbReference type="Proteomes" id="UP000555546"/>
    </source>
</evidence>
<dbReference type="AlphaFoldDB" id="A0A7W9EQB2"/>
<organism evidence="1 2">
    <name type="scientific">Brucella daejeonensis</name>
    <dbReference type="NCBI Taxonomy" id="659015"/>
    <lineage>
        <taxon>Bacteria</taxon>
        <taxon>Pseudomonadati</taxon>
        <taxon>Pseudomonadota</taxon>
        <taxon>Alphaproteobacteria</taxon>
        <taxon>Hyphomicrobiales</taxon>
        <taxon>Brucellaceae</taxon>
        <taxon>Brucella/Ochrobactrum group</taxon>
        <taxon>Brucella</taxon>
    </lineage>
</organism>
<comment type="caution">
    <text evidence="1">The sequence shown here is derived from an EMBL/GenBank/DDBJ whole genome shotgun (WGS) entry which is preliminary data.</text>
</comment>